<dbReference type="Gene3D" id="1.20.58.1040">
    <property type="match status" value="1"/>
</dbReference>
<comment type="catalytic activity">
    <reaction evidence="1">
        <text>Hydrolysis of (1-&gt;3)-beta-D-glucosidic linkages in (1-&gt;3)-beta-D-glucans.</text>
        <dbReference type="EC" id="3.2.1.39"/>
    </reaction>
</comment>
<name>A0A4S8ING5_MUSBA</name>
<reference evidence="12 13" key="1">
    <citation type="journal article" date="2019" name="Nat. Plants">
        <title>Genome sequencing of Musa balbisiana reveals subgenome evolution and function divergence in polyploid bananas.</title>
        <authorList>
            <person name="Yao X."/>
        </authorList>
    </citation>
    <scope>NUCLEOTIDE SEQUENCE [LARGE SCALE GENOMIC DNA]</scope>
    <source>
        <strain evidence="13">cv. DH-PKW</strain>
        <tissue evidence="12">Leaves</tissue>
    </source>
</reference>
<keyword evidence="7" id="KW-1015">Disulfide bond</keyword>
<dbReference type="Gene3D" id="3.20.20.80">
    <property type="entry name" value="Glycosidases"/>
    <property type="match status" value="1"/>
</dbReference>
<evidence type="ECO:0000256" key="5">
    <source>
        <dbReference type="ARBA" id="ARBA00022801"/>
    </source>
</evidence>
<dbReference type="Proteomes" id="UP000317650">
    <property type="component" value="Chromosome 6"/>
</dbReference>
<comment type="similarity">
    <text evidence="2 9">Belongs to the glycosyl hydrolase 17 family.</text>
</comment>
<dbReference type="FunFam" id="3.20.20.80:FF:000002">
    <property type="entry name" value="Glucan endo-1,3-beta-glucosidase 3"/>
    <property type="match status" value="1"/>
</dbReference>
<gene>
    <name evidence="12" type="ORF">C4D60_Mb06t06210</name>
</gene>
<dbReference type="GO" id="GO:0005975">
    <property type="term" value="P:carbohydrate metabolic process"/>
    <property type="evidence" value="ECO:0007669"/>
    <property type="project" value="InterPro"/>
</dbReference>
<feature type="domain" description="X8" evidence="11">
    <location>
        <begin position="391"/>
        <end position="476"/>
    </location>
</feature>
<evidence type="ECO:0000313" key="13">
    <source>
        <dbReference type="Proteomes" id="UP000317650"/>
    </source>
</evidence>
<dbReference type="PANTHER" id="PTHR32227">
    <property type="entry name" value="GLUCAN ENDO-1,3-BETA-GLUCOSIDASE BG1-RELATED-RELATED"/>
    <property type="match status" value="1"/>
</dbReference>
<evidence type="ECO:0000256" key="8">
    <source>
        <dbReference type="ARBA" id="ARBA00023295"/>
    </source>
</evidence>
<evidence type="ECO:0000313" key="12">
    <source>
        <dbReference type="EMBL" id="THU49122.1"/>
    </source>
</evidence>
<accession>A0A4S8ING5</accession>
<evidence type="ECO:0000256" key="10">
    <source>
        <dbReference type="SAM" id="MobiDB-lite"/>
    </source>
</evidence>
<dbReference type="InterPro" id="IPR012946">
    <property type="entry name" value="X8"/>
</dbReference>
<keyword evidence="4" id="KW-0732">Signal</keyword>
<dbReference type="AlphaFoldDB" id="A0A4S8ING5"/>
<dbReference type="Pfam" id="PF07983">
    <property type="entry name" value="X8"/>
    <property type="match status" value="1"/>
</dbReference>
<dbReference type="InterPro" id="IPR044965">
    <property type="entry name" value="Glyco_hydro_17_plant"/>
</dbReference>
<evidence type="ECO:0000256" key="7">
    <source>
        <dbReference type="ARBA" id="ARBA00023157"/>
    </source>
</evidence>
<evidence type="ECO:0000256" key="3">
    <source>
        <dbReference type="ARBA" id="ARBA00012780"/>
    </source>
</evidence>
<evidence type="ECO:0000256" key="2">
    <source>
        <dbReference type="ARBA" id="ARBA00008773"/>
    </source>
</evidence>
<keyword evidence="13" id="KW-1185">Reference proteome</keyword>
<organism evidence="12 13">
    <name type="scientific">Musa balbisiana</name>
    <name type="common">Banana</name>
    <dbReference type="NCBI Taxonomy" id="52838"/>
    <lineage>
        <taxon>Eukaryota</taxon>
        <taxon>Viridiplantae</taxon>
        <taxon>Streptophyta</taxon>
        <taxon>Embryophyta</taxon>
        <taxon>Tracheophyta</taxon>
        <taxon>Spermatophyta</taxon>
        <taxon>Magnoliopsida</taxon>
        <taxon>Liliopsida</taxon>
        <taxon>Zingiberales</taxon>
        <taxon>Musaceae</taxon>
        <taxon>Musa</taxon>
    </lineage>
</organism>
<dbReference type="SUPFAM" id="SSF51445">
    <property type="entry name" value="(Trans)glycosidases"/>
    <property type="match status" value="1"/>
</dbReference>
<dbReference type="STRING" id="52838.A0A4S8ING5"/>
<protein>
    <recommendedName>
        <fullName evidence="3">glucan endo-1,3-beta-D-glucosidase</fullName>
        <ecNumber evidence="3">3.2.1.39</ecNumber>
    </recommendedName>
</protein>
<keyword evidence="5" id="KW-0378">Hydrolase</keyword>
<proteinExistence type="inferred from homology"/>
<evidence type="ECO:0000256" key="4">
    <source>
        <dbReference type="ARBA" id="ARBA00022729"/>
    </source>
</evidence>
<dbReference type="FunFam" id="1.20.58.1040:FF:000003">
    <property type="entry name" value="glucan endo-1,3-beta-glucosidase 7"/>
    <property type="match status" value="1"/>
</dbReference>
<keyword evidence="8" id="KW-0326">Glycosidase</keyword>
<evidence type="ECO:0000256" key="6">
    <source>
        <dbReference type="ARBA" id="ARBA00022821"/>
    </source>
</evidence>
<comment type="caution">
    <text evidence="12">The sequence shown here is derived from an EMBL/GenBank/DDBJ whole genome shotgun (WGS) entry which is preliminary data.</text>
</comment>
<dbReference type="SMART" id="SM00768">
    <property type="entry name" value="X8"/>
    <property type="match status" value="1"/>
</dbReference>
<dbReference type="GO" id="GO:0042973">
    <property type="term" value="F:glucan endo-1,3-beta-D-glucosidase activity"/>
    <property type="evidence" value="ECO:0007669"/>
    <property type="project" value="UniProtKB-EC"/>
</dbReference>
<dbReference type="Pfam" id="PF00332">
    <property type="entry name" value="Glyco_hydro_17"/>
    <property type="match status" value="1"/>
</dbReference>
<evidence type="ECO:0000259" key="11">
    <source>
        <dbReference type="SMART" id="SM00768"/>
    </source>
</evidence>
<dbReference type="InterPro" id="IPR000490">
    <property type="entry name" value="Glyco_hydro_17"/>
</dbReference>
<dbReference type="EC" id="3.2.1.39" evidence="3"/>
<dbReference type="GO" id="GO:0006952">
    <property type="term" value="P:defense response"/>
    <property type="evidence" value="ECO:0007669"/>
    <property type="project" value="UniProtKB-KW"/>
</dbReference>
<dbReference type="EMBL" id="PYDT01000009">
    <property type="protein sequence ID" value="THU49122.1"/>
    <property type="molecule type" value="Genomic_DNA"/>
</dbReference>
<evidence type="ECO:0000256" key="1">
    <source>
        <dbReference type="ARBA" id="ARBA00000382"/>
    </source>
</evidence>
<evidence type="ECO:0000256" key="9">
    <source>
        <dbReference type="RuleBase" id="RU004335"/>
    </source>
</evidence>
<keyword evidence="6" id="KW-0611">Plant defense</keyword>
<feature type="region of interest" description="Disordered" evidence="10">
    <location>
        <begin position="359"/>
        <end position="392"/>
    </location>
</feature>
<dbReference type="InterPro" id="IPR017853">
    <property type="entry name" value="GH"/>
</dbReference>
<feature type="compositionally biased region" description="Basic residues" evidence="10">
    <location>
        <begin position="371"/>
        <end position="389"/>
    </location>
</feature>
<sequence length="482" mass="51603">MALPSRPPMAPPPLQPCKLYADILSLFVLILFSSASAVSGLSIGVNYGTIADNLPPPPQVAAFLKDHTIIDRIKLYDANPDIIRAFAGTPISVTITAPNGEIPSFASSRAAADAWVAANVAPFVPATRITLVLVGNEILNTGDAGLMERLVPAMVSLSGALSAAGFHRIRVSTPHSMGILSSSDPPSSGRFIRGYDRSVFAPMLAFHRKTRTPFMVNPYPYFNYNPASLAYTQFRPNRGKRDRVTGITYTNMFDAQLDAVHSAMEKLGYGDVAIAVGETGWPTVADNNQFGVSPADALAYNGNLIKHVNSGRGTPLMPNRTIETYIFALFNEDLKPGPLAERNFGLFKPDLTPLYDSGVMQTGPGGEAGRSHRKRGRGRGRGRAGRGRGNKWCVPKSDAGDAALDANINYVCSSGKVDCKPIQDGGACFSPNSLNSHAAYAMNAFYKAAGQHEFDCDFSGSAIITTTDPSKTHPKPLRITSH</sequence>